<dbReference type="EMBL" id="GBXM01052658">
    <property type="protein sequence ID" value="JAH55919.1"/>
    <property type="molecule type" value="Transcribed_RNA"/>
</dbReference>
<evidence type="ECO:0000313" key="1">
    <source>
        <dbReference type="EMBL" id="JAH55919.1"/>
    </source>
</evidence>
<dbReference type="AlphaFoldDB" id="A0A0E9TQC4"/>
<protein>
    <submittedName>
        <fullName evidence="1">Uncharacterized protein</fullName>
    </submittedName>
</protein>
<sequence>MLKCHTASISRCQLGTGVLALGNNVLIRLIRELSLLFSANTC</sequence>
<reference evidence="1" key="2">
    <citation type="journal article" date="2015" name="Fish Shellfish Immunol.">
        <title>Early steps in the European eel (Anguilla anguilla)-Vibrio vulnificus interaction in the gills: Role of the RtxA13 toxin.</title>
        <authorList>
            <person name="Callol A."/>
            <person name="Pajuelo D."/>
            <person name="Ebbesson L."/>
            <person name="Teles M."/>
            <person name="MacKenzie S."/>
            <person name="Amaro C."/>
        </authorList>
    </citation>
    <scope>NUCLEOTIDE SEQUENCE</scope>
</reference>
<name>A0A0E9TQC4_ANGAN</name>
<organism evidence="1">
    <name type="scientific">Anguilla anguilla</name>
    <name type="common">European freshwater eel</name>
    <name type="synonym">Muraena anguilla</name>
    <dbReference type="NCBI Taxonomy" id="7936"/>
    <lineage>
        <taxon>Eukaryota</taxon>
        <taxon>Metazoa</taxon>
        <taxon>Chordata</taxon>
        <taxon>Craniata</taxon>
        <taxon>Vertebrata</taxon>
        <taxon>Euteleostomi</taxon>
        <taxon>Actinopterygii</taxon>
        <taxon>Neopterygii</taxon>
        <taxon>Teleostei</taxon>
        <taxon>Anguilliformes</taxon>
        <taxon>Anguillidae</taxon>
        <taxon>Anguilla</taxon>
    </lineage>
</organism>
<reference evidence="1" key="1">
    <citation type="submission" date="2014-11" db="EMBL/GenBank/DDBJ databases">
        <authorList>
            <person name="Amaro Gonzalez C."/>
        </authorList>
    </citation>
    <scope>NUCLEOTIDE SEQUENCE</scope>
</reference>
<proteinExistence type="predicted"/>
<accession>A0A0E9TQC4</accession>